<keyword evidence="4" id="KW-1185">Reference proteome</keyword>
<dbReference type="SUPFAM" id="SSF51126">
    <property type="entry name" value="Pectin lyase-like"/>
    <property type="match status" value="2"/>
</dbReference>
<dbReference type="PANTHER" id="PTHR33928">
    <property type="entry name" value="POLYGALACTURONASE QRT3"/>
    <property type="match status" value="1"/>
</dbReference>
<reference evidence="3 4" key="1">
    <citation type="journal article" date="2018" name="PLoS Genet.">
        <title>Repeat elements organise 3D genome structure and mediate transcription in the filamentous fungus Epichloe festucae.</title>
        <authorList>
            <person name="Winter D.J."/>
            <person name="Ganley A.R.D."/>
            <person name="Young C.A."/>
            <person name="Liachko I."/>
            <person name="Schardl C.L."/>
            <person name="Dupont P.Y."/>
            <person name="Berry D."/>
            <person name="Ram A."/>
            <person name="Scott B."/>
            <person name="Cox M.P."/>
        </authorList>
    </citation>
    <scope>NUCLEOTIDE SEQUENCE [LARGE SCALE GENOMIC DNA]</scope>
    <source>
        <strain evidence="3 4">Fl1</strain>
    </source>
</reference>
<evidence type="ECO:0000313" key="4">
    <source>
        <dbReference type="Proteomes" id="UP000594364"/>
    </source>
</evidence>
<protein>
    <recommendedName>
        <fullName evidence="2">Rhamnogalacturonase A/B/Epimerase-like pectate lyase domain-containing protein</fullName>
    </recommendedName>
</protein>
<feature type="domain" description="Rhamnogalacturonase A/B/Epimerase-like pectate lyase" evidence="2">
    <location>
        <begin position="75"/>
        <end position="267"/>
    </location>
</feature>
<dbReference type="FunFam" id="2.160.20.10:FF:000049">
    <property type="entry name" value="Putative exo-beta-1,3-glucanase"/>
    <property type="match status" value="1"/>
</dbReference>
<dbReference type="InterPro" id="IPR039279">
    <property type="entry name" value="QRT3-like"/>
</dbReference>
<dbReference type="EMBL" id="CP031386">
    <property type="protein sequence ID" value="QPG96911.1"/>
    <property type="molecule type" value="Genomic_DNA"/>
</dbReference>
<dbReference type="InterPro" id="IPR024535">
    <property type="entry name" value="RHGA/B-epi-like_pectate_lyase"/>
</dbReference>
<evidence type="ECO:0000256" key="1">
    <source>
        <dbReference type="SAM" id="SignalP"/>
    </source>
</evidence>
<organism evidence="3 4">
    <name type="scientific">Epichloe festucae (strain Fl1)</name>
    <dbReference type="NCBI Taxonomy" id="877507"/>
    <lineage>
        <taxon>Eukaryota</taxon>
        <taxon>Fungi</taxon>
        <taxon>Dikarya</taxon>
        <taxon>Ascomycota</taxon>
        <taxon>Pezizomycotina</taxon>
        <taxon>Sordariomycetes</taxon>
        <taxon>Hypocreomycetidae</taxon>
        <taxon>Hypocreales</taxon>
        <taxon>Clavicipitaceae</taxon>
        <taxon>Epichloe</taxon>
    </lineage>
</organism>
<dbReference type="OrthoDB" id="1046782at2759"/>
<dbReference type="PANTHER" id="PTHR33928:SF2">
    <property type="entry name" value="PECTATE LYASE SUPERFAMILY PROTEIN DOMAIN-CONTAINING PROTEIN-RELATED"/>
    <property type="match status" value="1"/>
</dbReference>
<proteinExistence type="predicted"/>
<evidence type="ECO:0000259" key="2">
    <source>
        <dbReference type="Pfam" id="PF12708"/>
    </source>
</evidence>
<feature type="chain" id="PRO_5034403335" description="Rhamnogalacturonase A/B/Epimerase-like pectate lyase domain-containing protein" evidence="1">
    <location>
        <begin position="27"/>
        <end position="763"/>
    </location>
</feature>
<dbReference type="GO" id="GO:0004650">
    <property type="term" value="F:polygalacturonase activity"/>
    <property type="evidence" value="ECO:0007669"/>
    <property type="project" value="InterPro"/>
</dbReference>
<dbReference type="Proteomes" id="UP000594364">
    <property type="component" value="Chromosome 2"/>
</dbReference>
<accession>A0A7S9PU99</accession>
<feature type="signal peptide" evidence="1">
    <location>
        <begin position="1"/>
        <end position="26"/>
    </location>
</feature>
<keyword evidence="1" id="KW-0732">Signal</keyword>
<feature type="domain" description="Rhamnogalacturonase A/B/Epimerase-like pectate lyase" evidence="2">
    <location>
        <begin position="388"/>
        <end position="466"/>
    </location>
</feature>
<dbReference type="Pfam" id="PF12708">
    <property type="entry name" value="Pect-lyase_RHGA_epim"/>
    <property type="match status" value="2"/>
</dbReference>
<sequence length="763" mass="80621">MMLTLLESAIAVLALALASASASVSASPLGQSSVEARASGFWYAQMDHSGASRGYAPYAENAASYSVFKAVKSGDSSSIQEAIDSAGNGHRQKEWFASQPRVVYLPSGTYTICKTINMRTDTILMGDATDPPVLKPAAGFDGDTLINGQDPATGEKGELSFAVGLKNLILDTTSVDGGQPFTALYWGVAQVAHLQNLKIRMPSSCDGQGHTGIKLGRGSTLGLADVRVERGLNGIWHNGHQQALYKSIYFFQNTVGILITGGNTVSLLAPTFDTVGTAVKNTGGSPFIGVIDAKSINSGVTFHSSVYPSIVIDNLTKDTDSNIVQLPSGTALGSSKHVKNFSFGNTVGRDPIYGSIHSAEPRSEAAAPGGRIPVLAAPTYADNPVADFINVKDSNQNGGHDIRGDGQSDEAASLNKVLQFAAENNKIAYFPFGDYRVESTLLIPIGSRIVGEAWSTISGAGKFFKDGSKPQPVVQVGKPGDVGTAQIQDMRFTVADVLPGAIIVQFRAAGSKPGDVALWNSVMTVGGTLGAPALADSCNDASTQCKGAFLGLHFAKDSSAYVENVWNWVADHIAEGFDGGSSIAAKGGALVESTKGTWLHALGSEHWWLYQLNLRSASNVVVTLLQSETNYDQGDNARQVPPAPWTADVEGWGDPDFSWCGRGDKRCRMGLANYIQGGSDIIYYGSASWAFFSGPGYQKCSGAYQCQKHMHYIAKTPKNLQAYGLCAKDTSVALRLGDGTEVRAQDGFIGGWIPGSDIGRYTT</sequence>
<dbReference type="InterPro" id="IPR011050">
    <property type="entry name" value="Pectin_lyase_fold/virulence"/>
</dbReference>
<dbReference type="InterPro" id="IPR012334">
    <property type="entry name" value="Pectin_lyas_fold"/>
</dbReference>
<name>A0A7S9PU99_EPIFF</name>
<dbReference type="AlphaFoldDB" id="A0A7S9PU99"/>
<gene>
    <name evidence="3" type="ORF">C2857_005473</name>
</gene>
<dbReference type="CDD" id="cd23668">
    <property type="entry name" value="GH55_beta13glucanase-like"/>
    <property type="match status" value="1"/>
</dbReference>
<evidence type="ECO:0000313" key="3">
    <source>
        <dbReference type="EMBL" id="QPG96911.1"/>
    </source>
</evidence>
<dbReference type="Gene3D" id="2.160.20.10">
    <property type="entry name" value="Single-stranded right-handed beta-helix, Pectin lyase-like"/>
    <property type="match status" value="2"/>
</dbReference>